<dbReference type="PROSITE" id="PS50994">
    <property type="entry name" value="INTEGRASE"/>
    <property type="match status" value="1"/>
</dbReference>
<evidence type="ECO:0000313" key="3">
    <source>
        <dbReference type="Proteomes" id="UP001190700"/>
    </source>
</evidence>
<sequence length="446" mass="50935">MLKKGFRPPGLIDQVWHQGTRVFQLQDTGRDYIVHPTTWATSTQSAHSVSQRRPLLQPPPSDLAAQGTIDWMVRRSAYRQLALHSPHGICQTDIYTDGIPYPKGNTQCQHYYSLDDPAEDHTWCGKSFWANPPFINSLIQRMPLKMLQDYWKDPNNTSFTVVLRKSVTAAWWPLTYHFQEIAYIPAGTPNFFSRPRSGTYLPENLQDAGDEGGTDRVFIQGAPFDTLVLFKDATTRPRIDPHQYLHACLGHYSSDYISHLFSQGHQFAISRSRLSMKTLRTLLDLVGCAHCLECNTKRPGPFDVYNRPYIRLPSPVPKPIKWSDAEPFQHIFADIWGPCHPPGHDESVYISAYKCPRTKKAFGFATSSKGGQHFHFQFVLDDIKARGFSPQTITFHTDNATEYSSTEMTSLLRQYGIRHEQGPPYKRCAEIVAETPLLTMQWDDNL</sequence>
<dbReference type="Gene3D" id="3.30.420.10">
    <property type="entry name" value="Ribonuclease H-like superfamily/Ribonuclease H"/>
    <property type="match status" value="1"/>
</dbReference>
<dbReference type="Pfam" id="PF00665">
    <property type="entry name" value="rve"/>
    <property type="match status" value="1"/>
</dbReference>
<evidence type="ECO:0000259" key="1">
    <source>
        <dbReference type="PROSITE" id="PS50994"/>
    </source>
</evidence>
<dbReference type="GO" id="GO:0003676">
    <property type="term" value="F:nucleic acid binding"/>
    <property type="evidence" value="ECO:0007669"/>
    <property type="project" value="InterPro"/>
</dbReference>
<dbReference type="GO" id="GO:0015074">
    <property type="term" value="P:DNA integration"/>
    <property type="evidence" value="ECO:0007669"/>
    <property type="project" value="InterPro"/>
</dbReference>
<dbReference type="InterPro" id="IPR001584">
    <property type="entry name" value="Integrase_cat-core"/>
</dbReference>
<name>A0AAE0GM09_9CHLO</name>
<dbReference type="InterPro" id="IPR036397">
    <property type="entry name" value="RNaseH_sf"/>
</dbReference>
<proteinExistence type="predicted"/>
<organism evidence="2 3">
    <name type="scientific">Cymbomonas tetramitiformis</name>
    <dbReference type="NCBI Taxonomy" id="36881"/>
    <lineage>
        <taxon>Eukaryota</taxon>
        <taxon>Viridiplantae</taxon>
        <taxon>Chlorophyta</taxon>
        <taxon>Pyramimonadophyceae</taxon>
        <taxon>Pyramimonadales</taxon>
        <taxon>Pyramimonadaceae</taxon>
        <taxon>Cymbomonas</taxon>
    </lineage>
</organism>
<reference evidence="2 3" key="1">
    <citation type="journal article" date="2015" name="Genome Biol. Evol.">
        <title>Comparative Genomics of a Bacterivorous Green Alga Reveals Evolutionary Causalities and Consequences of Phago-Mixotrophic Mode of Nutrition.</title>
        <authorList>
            <person name="Burns J.A."/>
            <person name="Paasch A."/>
            <person name="Narechania A."/>
            <person name="Kim E."/>
        </authorList>
    </citation>
    <scope>NUCLEOTIDE SEQUENCE [LARGE SCALE GENOMIC DNA]</scope>
    <source>
        <strain evidence="2 3">PLY_AMNH</strain>
    </source>
</reference>
<dbReference type="InterPro" id="IPR012337">
    <property type="entry name" value="RNaseH-like_sf"/>
</dbReference>
<evidence type="ECO:0000313" key="2">
    <source>
        <dbReference type="EMBL" id="KAK3280455.1"/>
    </source>
</evidence>
<feature type="domain" description="Integrase catalytic" evidence="1">
    <location>
        <begin position="323"/>
        <end position="446"/>
    </location>
</feature>
<dbReference type="Proteomes" id="UP001190700">
    <property type="component" value="Unassembled WGS sequence"/>
</dbReference>
<dbReference type="EMBL" id="LGRX02004389">
    <property type="protein sequence ID" value="KAK3280455.1"/>
    <property type="molecule type" value="Genomic_DNA"/>
</dbReference>
<dbReference type="AlphaFoldDB" id="A0AAE0GM09"/>
<keyword evidence="3" id="KW-1185">Reference proteome</keyword>
<protein>
    <recommendedName>
        <fullName evidence="1">Integrase catalytic domain-containing protein</fullName>
    </recommendedName>
</protein>
<gene>
    <name evidence="2" type="ORF">CYMTET_11706</name>
</gene>
<comment type="caution">
    <text evidence="2">The sequence shown here is derived from an EMBL/GenBank/DDBJ whole genome shotgun (WGS) entry which is preliminary data.</text>
</comment>
<dbReference type="SUPFAM" id="SSF53098">
    <property type="entry name" value="Ribonuclease H-like"/>
    <property type="match status" value="1"/>
</dbReference>
<accession>A0AAE0GM09</accession>